<feature type="compositionally biased region" description="Basic and acidic residues" evidence="1">
    <location>
        <begin position="108"/>
        <end position="123"/>
    </location>
</feature>
<name>A0A2P5Y571_GOSBA</name>
<accession>A0A2P5Y571</accession>
<proteinExistence type="predicted"/>
<evidence type="ECO:0000313" key="3">
    <source>
        <dbReference type="Proteomes" id="UP000239757"/>
    </source>
</evidence>
<dbReference type="OrthoDB" id="10516660at2759"/>
<sequence length="193" mass="21585">MNSLPNVCFGFELYRHSIDACPKDRTLEPMEENNMSASIAKKIRSTMESGECELRALDARRMLTTTKRKGMDYNRGKNQGRYIGESRFNVLSKIHGGNDIVGSIVEKERTTEEDKGQRSDKRGGPKVGLKVLKPITNSGGLLLGKGQKGLDDRAKMSKASELDDEYLFGFQAIQIKALLDSRKNKAMKIIQAR</sequence>
<organism evidence="2 3">
    <name type="scientific">Gossypium barbadense</name>
    <name type="common">Sea Island cotton</name>
    <name type="synonym">Hibiscus barbadensis</name>
    <dbReference type="NCBI Taxonomy" id="3634"/>
    <lineage>
        <taxon>Eukaryota</taxon>
        <taxon>Viridiplantae</taxon>
        <taxon>Streptophyta</taxon>
        <taxon>Embryophyta</taxon>
        <taxon>Tracheophyta</taxon>
        <taxon>Spermatophyta</taxon>
        <taxon>Magnoliopsida</taxon>
        <taxon>eudicotyledons</taxon>
        <taxon>Gunneridae</taxon>
        <taxon>Pentapetalae</taxon>
        <taxon>rosids</taxon>
        <taxon>malvids</taxon>
        <taxon>Malvales</taxon>
        <taxon>Malvaceae</taxon>
        <taxon>Malvoideae</taxon>
        <taxon>Gossypium</taxon>
    </lineage>
</organism>
<feature type="region of interest" description="Disordered" evidence="1">
    <location>
        <begin position="108"/>
        <end position="130"/>
    </location>
</feature>
<dbReference type="EMBL" id="KZ663691">
    <property type="protein sequence ID" value="PPS10701.1"/>
    <property type="molecule type" value="Genomic_DNA"/>
</dbReference>
<dbReference type="AlphaFoldDB" id="A0A2P5Y571"/>
<protein>
    <submittedName>
        <fullName evidence="2">Uncharacterized protein</fullName>
    </submittedName>
</protein>
<reference evidence="2 3" key="1">
    <citation type="submission" date="2015-01" db="EMBL/GenBank/DDBJ databases">
        <title>Genome of allotetraploid Gossypium barbadense reveals genomic plasticity and fiber elongation in cotton evolution.</title>
        <authorList>
            <person name="Chen X."/>
            <person name="Liu X."/>
            <person name="Zhao B."/>
            <person name="Zheng H."/>
            <person name="Hu Y."/>
            <person name="Lu G."/>
            <person name="Yang C."/>
            <person name="Chen J."/>
            <person name="Shan C."/>
            <person name="Zhang L."/>
            <person name="Zhou Y."/>
            <person name="Wang L."/>
            <person name="Guo W."/>
            <person name="Bai Y."/>
            <person name="Ruan J."/>
            <person name="Shangguan X."/>
            <person name="Mao Y."/>
            <person name="Jiang J."/>
            <person name="Zhu Y."/>
            <person name="Lei J."/>
            <person name="Kang H."/>
            <person name="Chen S."/>
            <person name="He X."/>
            <person name="Wang R."/>
            <person name="Wang Y."/>
            <person name="Chen J."/>
            <person name="Wang L."/>
            <person name="Yu S."/>
            <person name="Wang B."/>
            <person name="Wei J."/>
            <person name="Song S."/>
            <person name="Lu X."/>
            <person name="Gao Z."/>
            <person name="Gu W."/>
            <person name="Deng X."/>
            <person name="Ma D."/>
            <person name="Wang S."/>
            <person name="Liang W."/>
            <person name="Fang L."/>
            <person name="Cai C."/>
            <person name="Zhu X."/>
            <person name="Zhou B."/>
            <person name="Zhang Y."/>
            <person name="Chen Z."/>
            <person name="Xu S."/>
            <person name="Zhu R."/>
            <person name="Wang S."/>
            <person name="Zhang T."/>
            <person name="Zhao G."/>
        </authorList>
    </citation>
    <scope>NUCLEOTIDE SEQUENCE [LARGE SCALE GENOMIC DNA]</scope>
    <source>
        <strain evidence="3">cv. Xinhai21</strain>
        <tissue evidence="2">Leaf</tissue>
    </source>
</reference>
<evidence type="ECO:0000256" key="1">
    <source>
        <dbReference type="SAM" id="MobiDB-lite"/>
    </source>
</evidence>
<evidence type="ECO:0000313" key="2">
    <source>
        <dbReference type="EMBL" id="PPS10701.1"/>
    </source>
</evidence>
<dbReference type="Proteomes" id="UP000239757">
    <property type="component" value="Unassembled WGS sequence"/>
</dbReference>
<gene>
    <name evidence="2" type="ORF">GOBAR_AA09939</name>
</gene>